<dbReference type="InterPro" id="IPR016208">
    <property type="entry name" value="Ald_Oxase/xanthine_DH-like"/>
</dbReference>
<evidence type="ECO:0000259" key="3">
    <source>
        <dbReference type="SMART" id="SM01008"/>
    </source>
</evidence>
<evidence type="ECO:0000256" key="2">
    <source>
        <dbReference type="ARBA" id="ARBA00023002"/>
    </source>
</evidence>
<gene>
    <name evidence="4" type="ORF">METZ01_LOCUS265891</name>
</gene>
<dbReference type="PANTHER" id="PTHR11908:SF132">
    <property type="entry name" value="ALDEHYDE OXIDASE 1-RELATED"/>
    <property type="match status" value="1"/>
</dbReference>
<dbReference type="InterPro" id="IPR037165">
    <property type="entry name" value="AldOxase/xan_DH_Mopterin-bd_sf"/>
</dbReference>
<proteinExistence type="predicted"/>
<accession>A0A382JPQ9</accession>
<reference evidence="4" key="1">
    <citation type="submission" date="2018-05" db="EMBL/GenBank/DDBJ databases">
        <authorList>
            <person name="Lanie J.A."/>
            <person name="Ng W.-L."/>
            <person name="Kazmierczak K.M."/>
            <person name="Andrzejewski T.M."/>
            <person name="Davidsen T.M."/>
            <person name="Wayne K.J."/>
            <person name="Tettelin H."/>
            <person name="Glass J.I."/>
            <person name="Rusch D."/>
            <person name="Podicherti R."/>
            <person name="Tsui H.-C.T."/>
            <person name="Winkler M.E."/>
        </authorList>
    </citation>
    <scope>NUCLEOTIDE SEQUENCE</scope>
</reference>
<keyword evidence="1" id="KW-0500">Molybdenum</keyword>
<dbReference type="InterPro" id="IPR000674">
    <property type="entry name" value="Ald_Oxase/Xan_DH_a/b"/>
</dbReference>
<dbReference type="EMBL" id="UINC01075145">
    <property type="protein sequence ID" value="SVC13037.1"/>
    <property type="molecule type" value="Genomic_DNA"/>
</dbReference>
<dbReference type="SUPFAM" id="SSF56003">
    <property type="entry name" value="Molybdenum cofactor-binding domain"/>
    <property type="match status" value="1"/>
</dbReference>
<feature type="domain" description="Aldehyde oxidase/xanthine dehydrogenase a/b hammerhead" evidence="3">
    <location>
        <begin position="15"/>
        <end position="120"/>
    </location>
</feature>
<dbReference type="Gene3D" id="3.90.1170.50">
    <property type="entry name" value="Aldehyde oxidase/xanthine dehydrogenase, a/b hammerhead"/>
    <property type="match status" value="1"/>
</dbReference>
<dbReference type="GO" id="GO:0016491">
    <property type="term" value="F:oxidoreductase activity"/>
    <property type="evidence" value="ECO:0007669"/>
    <property type="project" value="UniProtKB-KW"/>
</dbReference>
<evidence type="ECO:0000313" key="4">
    <source>
        <dbReference type="EMBL" id="SVC13037.1"/>
    </source>
</evidence>
<name>A0A382JPQ9_9ZZZZ</name>
<dbReference type="Pfam" id="PF01315">
    <property type="entry name" value="Ald_Xan_dh_C"/>
    <property type="match status" value="1"/>
</dbReference>
<dbReference type="GO" id="GO:0005506">
    <property type="term" value="F:iron ion binding"/>
    <property type="evidence" value="ECO:0007669"/>
    <property type="project" value="InterPro"/>
</dbReference>
<dbReference type="AlphaFoldDB" id="A0A382JPQ9"/>
<dbReference type="SMART" id="SM01008">
    <property type="entry name" value="Ald_Xan_dh_C"/>
    <property type="match status" value="1"/>
</dbReference>
<dbReference type="InterPro" id="IPR036856">
    <property type="entry name" value="Ald_Oxase/Xan_DH_a/b_sf"/>
</dbReference>
<evidence type="ECO:0000256" key="1">
    <source>
        <dbReference type="ARBA" id="ARBA00022505"/>
    </source>
</evidence>
<feature type="non-terminal residue" evidence="4">
    <location>
        <position position="232"/>
    </location>
</feature>
<dbReference type="SUPFAM" id="SSF54665">
    <property type="entry name" value="CO dehydrogenase molybdoprotein N-domain-like"/>
    <property type="match status" value="1"/>
</dbReference>
<dbReference type="Gene3D" id="3.30.365.10">
    <property type="entry name" value="Aldehyde oxidase/xanthine dehydrogenase, molybdopterin binding domain"/>
    <property type="match status" value="2"/>
</dbReference>
<feature type="non-terminal residue" evidence="4">
    <location>
        <position position="1"/>
    </location>
</feature>
<keyword evidence="2" id="KW-0560">Oxidoreductase</keyword>
<dbReference type="Pfam" id="PF02738">
    <property type="entry name" value="MoCoBD_1"/>
    <property type="match status" value="1"/>
</dbReference>
<protein>
    <recommendedName>
        <fullName evidence="3">Aldehyde oxidase/xanthine dehydrogenase a/b hammerhead domain-containing protein</fullName>
    </recommendedName>
</protein>
<dbReference type="InterPro" id="IPR008274">
    <property type="entry name" value="AldOxase/xan_DH_MoCoBD1"/>
</dbReference>
<dbReference type="PANTHER" id="PTHR11908">
    <property type="entry name" value="XANTHINE DEHYDROGENASE"/>
    <property type="match status" value="1"/>
</dbReference>
<sequence>VGLSPKKIETREKVLGKAKYIADIYKPNMLHAAILSSPHAHALILSYKTDQALALPGVKAVITGDDFGHDYMGPFIKDEAAIAKDKVRYVGEPVAAVAALSEEIAREAVGLIEVEYKELPSVLSMDDALTDDAAIIHEGLEDYIKIFEAQCAGNLMSESSIEEGNVDTAWKDCDLIVENTYETQAQNHLPIETCGAFAEVDGNGRVELWSANQSVFRVQANVCETFNLPMSK</sequence>
<organism evidence="4">
    <name type="scientific">marine metagenome</name>
    <dbReference type="NCBI Taxonomy" id="408172"/>
    <lineage>
        <taxon>unclassified sequences</taxon>
        <taxon>metagenomes</taxon>
        <taxon>ecological metagenomes</taxon>
    </lineage>
</organism>